<feature type="domain" description="Methyltransferase type 11" evidence="5">
    <location>
        <begin position="62"/>
        <end position="153"/>
    </location>
</feature>
<evidence type="ECO:0000256" key="2">
    <source>
        <dbReference type="ARBA" id="ARBA00022603"/>
    </source>
</evidence>
<dbReference type="PANTHER" id="PTHR44307:SF2">
    <property type="entry name" value="PHOSPHOETHANOLAMINE METHYLTRANSFERASE ISOFORM X1"/>
    <property type="match status" value="1"/>
</dbReference>
<protein>
    <submittedName>
        <fullName evidence="6">Methyltransferase domain-containing protein</fullName>
    </submittedName>
</protein>
<dbReference type="Proteomes" id="UP001370348">
    <property type="component" value="Chromosome"/>
</dbReference>
<dbReference type="Pfam" id="PF08241">
    <property type="entry name" value="Methyltransf_11"/>
    <property type="match status" value="1"/>
</dbReference>
<reference evidence="6 7" key="1">
    <citation type="submission" date="2021-12" db="EMBL/GenBank/DDBJ databases">
        <title>Discovery of the Pendulisporaceae a myxobacterial family with distinct sporulation behavior and unique specialized metabolism.</title>
        <authorList>
            <person name="Garcia R."/>
            <person name="Popoff A."/>
            <person name="Bader C.D."/>
            <person name="Loehr J."/>
            <person name="Walesch S."/>
            <person name="Walt C."/>
            <person name="Boldt J."/>
            <person name="Bunk B."/>
            <person name="Haeckl F.J.F.P.J."/>
            <person name="Gunesch A.P."/>
            <person name="Birkelbach J."/>
            <person name="Nuebel U."/>
            <person name="Pietschmann T."/>
            <person name="Bach T."/>
            <person name="Mueller R."/>
        </authorList>
    </citation>
    <scope>NUCLEOTIDE SEQUENCE [LARGE SCALE GENOMIC DNA]</scope>
    <source>
        <strain evidence="6 7">MSr11954</strain>
    </source>
</reference>
<keyword evidence="2 6" id="KW-0489">Methyltransferase</keyword>
<dbReference type="SUPFAM" id="SSF53335">
    <property type="entry name" value="S-adenosyl-L-methionine-dependent methyltransferases"/>
    <property type="match status" value="1"/>
</dbReference>
<evidence type="ECO:0000256" key="4">
    <source>
        <dbReference type="ARBA" id="ARBA00025707"/>
    </source>
</evidence>
<accession>A0ABZ2LYV1</accession>
<dbReference type="PANTHER" id="PTHR44307">
    <property type="entry name" value="PHOSPHOETHANOLAMINE METHYLTRANSFERASE"/>
    <property type="match status" value="1"/>
</dbReference>
<evidence type="ECO:0000256" key="1">
    <source>
        <dbReference type="ARBA" id="ARBA00005189"/>
    </source>
</evidence>
<evidence type="ECO:0000313" key="7">
    <source>
        <dbReference type="Proteomes" id="UP001370348"/>
    </source>
</evidence>
<dbReference type="GO" id="GO:0032259">
    <property type="term" value="P:methylation"/>
    <property type="evidence" value="ECO:0007669"/>
    <property type="project" value="UniProtKB-KW"/>
</dbReference>
<evidence type="ECO:0000256" key="3">
    <source>
        <dbReference type="ARBA" id="ARBA00022679"/>
    </source>
</evidence>
<gene>
    <name evidence="6" type="ORF">LZC94_01245</name>
</gene>
<dbReference type="RefSeq" id="WP_394825539.1">
    <property type="nucleotide sequence ID" value="NZ_CP089984.1"/>
</dbReference>
<comment type="pathway">
    <text evidence="4">Phospholipid metabolism.</text>
</comment>
<organism evidence="6 7">
    <name type="scientific">Pendulispora albinea</name>
    <dbReference type="NCBI Taxonomy" id="2741071"/>
    <lineage>
        <taxon>Bacteria</taxon>
        <taxon>Pseudomonadati</taxon>
        <taxon>Myxococcota</taxon>
        <taxon>Myxococcia</taxon>
        <taxon>Myxococcales</taxon>
        <taxon>Sorangiineae</taxon>
        <taxon>Pendulisporaceae</taxon>
        <taxon>Pendulispora</taxon>
    </lineage>
</organism>
<keyword evidence="3" id="KW-0808">Transferase</keyword>
<dbReference type="InterPro" id="IPR029063">
    <property type="entry name" value="SAM-dependent_MTases_sf"/>
</dbReference>
<dbReference type="CDD" id="cd02440">
    <property type="entry name" value="AdoMet_MTases"/>
    <property type="match status" value="1"/>
</dbReference>
<dbReference type="EMBL" id="CP089984">
    <property type="protein sequence ID" value="WXB15905.1"/>
    <property type="molecule type" value="Genomic_DNA"/>
</dbReference>
<comment type="pathway">
    <text evidence="1">Lipid metabolism.</text>
</comment>
<keyword evidence="7" id="KW-1185">Reference proteome</keyword>
<name>A0ABZ2LYV1_9BACT</name>
<evidence type="ECO:0000313" key="6">
    <source>
        <dbReference type="EMBL" id="WXB15905.1"/>
    </source>
</evidence>
<sequence>MESNPTERSAMRRKLTDPYCTGILSKDLPTELARLQALERWADPTSKAIIQRLPMRIDWSCLEMGAGAGSMAYWLAERCPRGHVVAADIDPRYLDAGRAPNLEIATIDLVREGFPRASFDLIHTRLVLSHIPQRDEILKRAVTWLKPGGSIVVEDYYVLPLEHFPYEEMKRVFGAFVQTLSTQGSDGHWARRIPAKLASFGIGEMRIVSSPVTIGLGQPADEVWHLGFEQFAPHLVKNGSLTADQVAAYRALSKPDAIDVPWIQISVSGRRLKS</sequence>
<proteinExistence type="predicted"/>
<dbReference type="Gene3D" id="3.40.50.150">
    <property type="entry name" value="Vaccinia Virus protein VP39"/>
    <property type="match status" value="1"/>
</dbReference>
<dbReference type="InterPro" id="IPR013216">
    <property type="entry name" value="Methyltransf_11"/>
</dbReference>
<evidence type="ECO:0000259" key="5">
    <source>
        <dbReference type="Pfam" id="PF08241"/>
    </source>
</evidence>
<dbReference type="GO" id="GO:0008168">
    <property type="term" value="F:methyltransferase activity"/>
    <property type="evidence" value="ECO:0007669"/>
    <property type="project" value="UniProtKB-KW"/>
</dbReference>